<gene>
    <name evidence="2" type="ORF">LCGC14_3046090</name>
</gene>
<evidence type="ECO:0000256" key="1">
    <source>
        <dbReference type="SAM" id="MobiDB-lite"/>
    </source>
</evidence>
<proteinExistence type="predicted"/>
<name>A0A0F8ZE10_9ZZZZ</name>
<evidence type="ECO:0000313" key="2">
    <source>
        <dbReference type="EMBL" id="KKK58271.1"/>
    </source>
</evidence>
<dbReference type="AlphaFoldDB" id="A0A0F8ZE10"/>
<accession>A0A0F8ZE10</accession>
<sequence length="39" mass="4852">MEENKQKESKRQKTNRDKELKQNKRKSVSREIRDFDDTK</sequence>
<comment type="caution">
    <text evidence="2">The sequence shown here is derived from an EMBL/GenBank/DDBJ whole genome shotgun (WGS) entry which is preliminary data.</text>
</comment>
<protein>
    <submittedName>
        <fullName evidence="2">Uncharacterized protein</fullName>
    </submittedName>
</protein>
<reference evidence="2" key="1">
    <citation type="journal article" date="2015" name="Nature">
        <title>Complex archaea that bridge the gap between prokaryotes and eukaryotes.</title>
        <authorList>
            <person name="Spang A."/>
            <person name="Saw J.H."/>
            <person name="Jorgensen S.L."/>
            <person name="Zaremba-Niedzwiedzka K."/>
            <person name="Martijn J."/>
            <person name="Lind A.E."/>
            <person name="van Eijk R."/>
            <person name="Schleper C."/>
            <person name="Guy L."/>
            <person name="Ettema T.J."/>
        </authorList>
    </citation>
    <scope>NUCLEOTIDE SEQUENCE</scope>
</reference>
<organism evidence="2">
    <name type="scientific">marine sediment metagenome</name>
    <dbReference type="NCBI Taxonomy" id="412755"/>
    <lineage>
        <taxon>unclassified sequences</taxon>
        <taxon>metagenomes</taxon>
        <taxon>ecological metagenomes</taxon>
    </lineage>
</organism>
<feature type="region of interest" description="Disordered" evidence="1">
    <location>
        <begin position="1"/>
        <end position="39"/>
    </location>
</feature>
<dbReference type="EMBL" id="LAZR01064063">
    <property type="protein sequence ID" value="KKK58271.1"/>
    <property type="molecule type" value="Genomic_DNA"/>
</dbReference>